<proteinExistence type="predicted"/>
<dbReference type="Proteomes" id="UP000094569">
    <property type="component" value="Unassembled WGS sequence"/>
</dbReference>
<keyword evidence="2" id="KW-1185">Reference proteome</keyword>
<accession>A0A1E3B6P9</accession>
<dbReference type="VEuPathDB" id="FungiDB:SI65_08140"/>
<sequence>MATEWLQMYETIHGDSHAFVPVRETPRNTTTLFIMLHPPSSSSDPDMDDECGAEVTDLRPGMITRLPLAYPPRCVSVIRIEDDQPLTFGVRRAQDHLPASGRGLAVWRGHGLDKSWVNEELECLSWVFSGSWVVRL</sequence>
<reference evidence="1 2" key="1">
    <citation type="journal article" date="2016" name="BMC Genomics">
        <title>Comparative genomic and transcriptomic analyses of the Fuzhuan brick tea-fermentation fungus Aspergillus cristatus.</title>
        <authorList>
            <person name="Ge Y."/>
            <person name="Wang Y."/>
            <person name="Liu Y."/>
            <person name="Tan Y."/>
            <person name="Ren X."/>
            <person name="Zhang X."/>
            <person name="Hyde K.D."/>
            <person name="Liu Y."/>
            <person name="Liu Z."/>
        </authorList>
    </citation>
    <scope>NUCLEOTIDE SEQUENCE [LARGE SCALE GENOMIC DNA]</scope>
    <source>
        <strain evidence="1 2">GZAAS20.1005</strain>
    </source>
</reference>
<gene>
    <name evidence="1" type="ORF">SI65_08140</name>
</gene>
<organism evidence="1 2">
    <name type="scientific">Aspergillus cristatus</name>
    <name type="common">Chinese Fuzhuan brick tea-fermentation fungus</name>
    <name type="synonym">Eurotium cristatum</name>
    <dbReference type="NCBI Taxonomy" id="573508"/>
    <lineage>
        <taxon>Eukaryota</taxon>
        <taxon>Fungi</taxon>
        <taxon>Dikarya</taxon>
        <taxon>Ascomycota</taxon>
        <taxon>Pezizomycotina</taxon>
        <taxon>Eurotiomycetes</taxon>
        <taxon>Eurotiomycetidae</taxon>
        <taxon>Eurotiales</taxon>
        <taxon>Aspergillaceae</taxon>
        <taxon>Aspergillus</taxon>
        <taxon>Aspergillus subgen. Aspergillus</taxon>
    </lineage>
</organism>
<evidence type="ECO:0000313" key="2">
    <source>
        <dbReference type="Proteomes" id="UP000094569"/>
    </source>
</evidence>
<dbReference type="EMBL" id="JXNT01000011">
    <property type="protein sequence ID" value="ODM16633.1"/>
    <property type="molecule type" value="Genomic_DNA"/>
</dbReference>
<evidence type="ECO:0000313" key="1">
    <source>
        <dbReference type="EMBL" id="ODM16633.1"/>
    </source>
</evidence>
<name>A0A1E3B6P9_ASPCR</name>
<comment type="caution">
    <text evidence="1">The sequence shown here is derived from an EMBL/GenBank/DDBJ whole genome shotgun (WGS) entry which is preliminary data.</text>
</comment>
<protein>
    <submittedName>
        <fullName evidence="1">Uncharacterized protein</fullName>
    </submittedName>
</protein>
<dbReference type="AlphaFoldDB" id="A0A1E3B6P9"/>